<gene>
    <name evidence="1" type="ORF">HPB49_012666</name>
</gene>
<evidence type="ECO:0000313" key="1">
    <source>
        <dbReference type="EMBL" id="KAH7949604.1"/>
    </source>
</evidence>
<name>A0ACB8CRH2_DERSI</name>
<reference evidence="1" key="1">
    <citation type="submission" date="2020-05" db="EMBL/GenBank/DDBJ databases">
        <title>Large-scale comparative analyses of tick genomes elucidate their genetic diversity and vector capacities.</title>
        <authorList>
            <person name="Jia N."/>
            <person name="Wang J."/>
            <person name="Shi W."/>
            <person name="Du L."/>
            <person name="Sun Y."/>
            <person name="Zhan W."/>
            <person name="Jiang J."/>
            <person name="Wang Q."/>
            <person name="Zhang B."/>
            <person name="Ji P."/>
            <person name="Sakyi L.B."/>
            <person name="Cui X."/>
            <person name="Yuan T."/>
            <person name="Jiang B."/>
            <person name="Yang W."/>
            <person name="Lam T.T.-Y."/>
            <person name="Chang Q."/>
            <person name="Ding S."/>
            <person name="Wang X."/>
            <person name="Zhu J."/>
            <person name="Ruan X."/>
            <person name="Zhao L."/>
            <person name="Wei J."/>
            <person name="Que T."/>
            <person name="Du C."/>
            <person name="Cheng J."/>
            <person name="Dai P."/>
            <person name="Han X."/>
            <person name="Huang E."/>
            <person name="Gao Y."/>
            <person name="Liu J."/>
            <person name="Shao H."/>
            <person name="Ye R."/>
            <person name="Li L."/>
            <person name="Wei W."/>
            <person name="Wang X."/>
            <person name="Wang C."/>
            <person name="Yang T."/>
            <person name="Huo Q."/>
            <person name="Li W."/>
            <person name="Guo W."/>
            <person name="Chen H."/>
            <person name="Zhou L."/>
            <person name="Ni X."/>
            <person name="Tian J."/>
            <person name="Zhou Y."/>
            <person name="Sheng Y."/>
            <person name="Liu T."/>
            <person name="Pan Y."/>
            <person name="Xia L."/>
            <person name="Li J."/>
            <person name="Zhao F."/>
            <person name="Cao W."/>
        </authorList>
    </citation>
    <scope>NUCLEOTIDE SEQUENCE</scope>
    <source>
        <strain evidence="1">Dsil-2018</strain>
    </source>
</reference>
<proteinExistence type="predicted"/>
<organism evidence="1 2">
    <name type="scientific">Dermacentor silvarum</name>
    <name type="common">Tick</name>
    <dbReference type="NCBI Taxonomy" id="543639"/>
    <lineage>
        <taxon>Eukaryota</taxon>
        <taxon>Metazoa</taxon>
        <taxon>Ecdysozoa</taxon>
        <taxon>Arthropoda</taxon>
        <taxon>Chelicerata</taxon>
        <taxon>Arachnida</taxon>
        <taxon>Acari</taxon>
        <taxon>Parasitiformes</taxon>
        <taxon>Ixodida</taxon>
        <taxon>Ixodoidea</taxon>
        <taxon>Ixodidae</taxon>
        <taxon>Rhipicephalinae</taxon>
        <taxon>Dermacentor</taxon>
    </lineage>
</organism>
<keyword evidence="2" id="KW-1185">Reference proteome</keyword>
<comment type="caution">
    <text evidence="1">The sequence shown here is derived from an EMBL/GenBank/DDBJ whole genome shotgun (WGS) entry which is preliminary data.</text>
</comment>
<sequence>MAASADEIAVLLQAATELLDAYDAIEEERHEVDELAMNLLLARLVRQDWHRVPMYVERVVPAYMNMEFRIMFRLSRSSAAAVVGEFEKSAFYPKGWHGRKQLSAEKTALITLTYLGTQTTMYAIADKFDVCESSVHTSIQRVLDFLMSISARDIKWPDSNDVVRSKRAFRALNTVGAWNGCHIRISRPSESEHSYFNRKKFHSIILQGVCNADMMFTHVFISFPGSVHDARVLQESSLFRDAGTKCDGGYLIGDCALLAWLQTPYRQCGASWQPWMEAFNAAHWKQRVVIEGALGLLKARFRRLAYVDVATIPQAVDIVMAACVLHHIASRSGDAVDDEEPVDSGTNVSSNDPDSGAPPSKLG</sequence>
<evidence type="ECO:0000313" key="2">
    <source>
        <dbReference type="Proteomes" id="UP000821865"/>
    </source>
</evidence>
<protein>
    <submittedName>
        <fullName evidence="1">Uncharacterized protein</fullName>
    </submittedName>
</protein>
<dbReference type="Proteomes" id="UP000821865">
    <property type="component" value="Chromosome 5"/>
</dbReference>
<accession>A0ACB8CRH2</accession>
<dbReference type="EMBL" id="CM023474">
    <property type="protein sequence ID" value="KAH7949604.1"/>
    <property type="molecule type" value="Genomic_DNA"/>
</dbReference>